<dbReference type="RefSeq" id="XP_007932180.1">
    <property type="nucleotide sequence ID" value="XM_007933989.1"/>
</dbReference>
<accession>M2ZZ51</accession>
<sequence length="387" mass="43250">MAPAPGHDYFTELPLEMLQHIASYLGAWDELKLRTVFPKTKQQIMVGTLGELISTVYVSPTKTSLEHFCKIAAPSFFAEHIRKLVYIPRALDETIDDLLSVVEARKTCDEFNHIVSEHKTDHSAWSSTIDDFVLKFLRKGLARLQGLKVVVLANNIQDDGLNATALWYCNELCPKPIVCCLQGDHTGEAHLRNMELGNCLCGQLKFGQEYHGLTRCMDAALDALTYVVPKLRKLTISCSDEWSASMKTEAFWKYIASRSNGIQDLTLLQYINLAGVIVSERSDPNVEGGRSPEHFTHRDADQEFDCAGTSDSILDSRRLGERMAEPAIACVAVSSSLLENGSGDGKEKDEMERKRKVKTEISTDQADEKSIYSCMQKGRDCRANYAL</sequence>
<feature type="region of interest" description="Disordered" evidence="1">
    <location>
        <begin position="340"/>
        <end position="366"/>
    </location>
</feature>
<dbReference type="GeneID" id="19335889"/>
<dbReference type="HOGENOM" id="CLU_713953_0_0_1"/>
<feature type="compositionally biased region" description="Basic and acidic residues" evidence="1">
    <location>
        <begin position="344"/>
        <end position="366"/>
    </location>
</feature>
<evidence type="ECO:0000313" key="3">
    <source>
        <dbReference type="Proteomes" id="UP000016932"/>
    </source>
</evidence>
<evidence type="ECO:0008006" key="4">
    <source>
        <dbReference type="Google" id="ProtNLM"/>
    </source>
</evidence>
<gene>
    <name evidence="2" type="ORF">MYCFIDRAFT_200698</name>
</gene>
<protein>
    <recommendedName>
        <fullName evidence="4">F-box domain-containing protein</fullName>
    </recommendedName>
</protein>
<organism evidence="2 3">
    <name type="scientific">Pseudocercospora fijiensis (strain CIRAD86)</name>
    <name type="common">Black leaf streak disease fungus</name>
    <name type="synonym">Mycosphaerella fijiensis</name>
    <dbReference type="NCBI Taxonomy" id="383855"/>
    <lineage>
        <taxon>Eukaryota</taxon>
        <taxon>Fungi</taxon>
        <taxon>Dikarya</taxon>
        <taxon>Ascomycota</taxon>
        <taxon>Pezizomycotina</taxon>
        <taxon>Dothideomycetes</taxon>
        <taxon>Dothideomycetidae</taxon>
        <taxon>Mycosphaerellales</taxon>
        <taxon>Mycosphaerellaceae</taxon>
        <taxon>Pseudocercospora</taxon>
    </lineage>
</organism>
<proteinExistence type="predicted"/>
<dbReference type="EMBL" id="KB446566">
    <property type="protein sequence ID" value="EME77431.1"/>
    <property type="molecule type" value="Genomic_DNA"/>
</dbReference>
<reference evidence="2 3" key="1">
    <citation type="journal article" date="2012" name="PLoS Pathog.">
        <title>Diverse lifestyles and strategies of plant pathogenesis encoded in the genomes of eighteen Dothideomycetes fungi.</title>
        <authorList>
            <person name="Ohm R.A."/>
            <person name="Feau N."/>
            <person name="Henrissat B."/>
            <person name="Schoch C.L."/>
            <person name="Horwitz B.A."/>
            <person name="Barry K.W."/>
            <person name="Condon B.J."/>
            <person name="Copeland A.C."/>
            <person name="Dhillon B."/>
            <person name="Glaser F."/>
            <person name="Hesse C.N."/>
            <person name="Kosti I."/>
            <person name="LaButti K."/>
            <person name="Lindquist E.A."/>
            <person name="Lucas S."/>
            <person name="Salamov A.A."/>
            <person name="Bradshaw R.E."/>
            <person name="Ciuffetti L."/>
            <person name="Hamelin R.C."/>
            <person name="Kema G.H.J."/>
            <person name="Lawrence C."/>
            <person name="Scott J.A."/>
            <person name="Spatafora J.W."/>
            <person name="Turgeon B.G."/>
            <person name="de Wit P.J.G.M."/>
            <person name="Zhong S."/>
            <person name="Goodwin S.B."/>
            <person name="Grigoriev I.V."/>
        </authorList>
    </citation>
    <scope>NUCLEOTIDE SEQUENCE [LARGE SCALE GENOMIC DNA]</scope>
    <source>
        <strain evidence="2 3">CIRAD86</strain>
    </source>
</reference>
<dbReference type="AlphaFoldDB" id="M2ZZ51"/>
<dbReference type="OrthoDB" id="10618226at2759"/>
<dbReference type="VEuPathDB" id="FungiDB:MYCFIDRAFT_200698"/>
<name>M2ZZ51_PSEFD</name>
<evidence type="ECO:0000256" key="1">
    <source>
        <dbReference type="SAM" id="MobiDB-lite"/>
    </source>
</evidence>
<dbReference type="Proteomes" id="UP000016932">
    <property type="component" value="Unassembled WGS sequence"/>
</dbReference>
<dbReference type="KEGG" id="pfj:MYCFIDRAFT_200698"/>
<keyword evidence="3" id="KW-1185">Reference proteome</keyword>
<evidence type="ECO:0000313" key="2">
    <source>
        <dbReference type="EMBL" id="EME77431.1"/>
    </source>
</evidence>